<protein>
    <recommendedName>
        <fullName evidence="1">PPi-type phosphoenolpyruvate carboxykinase lobe 2 domain-containing protein</fullName>
    </recommendedName>
</protein>
<reference evidence="2 3" key="1">
    <citation type="journal article" date="2018" name="BMC Genomics">
        <title>The genome of Naegleria lovaniensis, the basis for a comparative approach to unravel pathogenicity factors of the human pathogenic amoeba N. fowleri.</title>
        <authorList>
            <person name="Liechti N."/>
            <person name="Schurch N."/>
            <person name="Bruggmann R."/>
            <person name="Wittwer M."/>
        </authorList>
    </citation>
    <scope>NUCLEOTIDE SEQUENCE [LARGE SCALE GENOMIC DNA]</scope>
    <source>
        <strain evidence="2 3">ATCC 30569</strain>
    </source>
</reference>
<dbReference type="GeneID" id="68103499"/>
<accession>A0AA88KDK4</accession>
<dbReference type="RefSeq" id="XP_044543382.1">
    <property type="nucleotide sequence ID" value="XM_044686657.1"/>
</dbReference>
<evidence type="ECO:0000259" key="1">
    <source>
        <dbReference type="Pfam" id="PF26300"/>
    </source>
</evidence>
<feature type="domain" description="PPi-type phosphoenolpyruvate carboxykinase lobe 2" evidence="1">
    <location>
        <begin position="526"/>
        <end position="632"/>
    </location>
</feature>
<proteinExistence type="predicted"/>
<name>A0AA88KDK4_NAELO</name>
<dbReference type="Proteomes" id="UP000816034">
    <property type="component" value="Unassembled WGS sequence"/>
</dbReference>
<dbReference type="Pfam" id="PF26300">
    <property type="entry name" value="PEPCK_PPi_lobe_2"/>
    <property type="match status" value="1"/>
</dbReference>
<evidence type="ECO:0000313" key="2">
    <source>
        <dbReference type="EMBL" id="KAG2374208.1"/>
    </source>
</evidence>
<keyword evidence="3" id="KW-1185">Reference proteome</keyword>
<dbReference type="InterPro" id="IPR058710">
    <property type="entry name" value="PEPCK_lobe_2"/>
</dbReference>
<comment type="caution">
    <text evidence="2">The sequence shown here is derived from an EMBL/GenBank/DDBJ whole genome shotgun (WGS) entry which is preliminary data.</text>
</comment>
<sequence length="1170" mass="133647">MTTHCSFFHDRDLSEAIGYYTDLQKQEEDHQTLKQYVNLKLSASGLPLFGKIDKLLQITDPLLNAFKEHNRLLENYQCPIDRRIQNFIDSYAQDLKGSLDMNDIRLPSNTLELDRAGMARLLSLPGDGDYFENEIICSYRLKQGVLHNPVNDRRTTQGSFHIAQGGLLIPADKKEVPKLTWALLLKAAVHPPESYMVLPYTSQQEEERRAKCWVSIMLRPLVSPAVPGESEEKTMECRFFAPGSLVSNLDFIESIFGNAGHAWYTENDAALDVKRWSGHTGCVILAPHLTKITKKELGLPHISQATERQKREGMCYEKETECYNEGEAFKITARTSDGVILTIIADNYFGYCKKEVKSQITYACNLYGNCEEEHSGGAIAFPSYYLGDTFRLKDFHIDEQYTFKQMIERCNKRMEIQKEKGYALDKVYSDIIYVPEDAFFTLHGQTITWSHYETGEKITMKLKPFITYIFPSGYRVEMIREKSGFSLIGTVGTGTYCHKPSTISGGGKSEISKSIADAIITGPVIVANFVKDLEEVEKLINMDYSKRFKDPSTVDTRPVLSSERSLGSVVKLLTPSELFTDEYNHWLHSIPSYLKQLLFVIKSLYKPSWEGKWKEKFSVDLVNGSYGNSLKYNREPVVGHYMRVGFESNSWRTFELRKDFTPAFKIQTEDDITASVVVPVKKLQSTYLQAKQRKGLSVKVSKNVEFRLFQRPDDCVIRGYDKKAEADLATPNTFICNFEALNQQGVQEILDDNINFLSYTKPQRDLLEEFAREGKPTYCVASSHTRVVGPNQRSKNPRYLQNSEELTKPRKYYLAEVCTRLHQVLSPSTSVVYPVDAVISGRRNNPESKGCPPLCVHNPIHYFELPELFMEYISSMTGRSPSTTGFGSEGALTKGPFCPIVPITELNTALVSMLVTGSDGFFSSAGTLGSNYRVDHDISLLIPELWCRMRPEEREPQYLIKNEMLEKMNDFEYNGKVVNASRLGYRITKKFVRNFFGRVFTNPGSVFTDDMLQPEKQSMEVFVKSLSIILDTYRDVARYYFEDGSIEGACPPLKAVLHVMAHGHYEGKSINDPEIRQLFTLESLVESSWYKERLATRQQVLLKQLEKSKEYLLNFTKQPHFKDLRGKLKIDEKLDFVEKELARISDKSYLEDIVGCLGTDPYMFRSNNKQ</sequence>
<dbReference type="AlphaFoldDB" id="A0AA88KDK4"/>
<dbReference type="EMBL" id="PYSW02000047">
    <property type="protein sequence ID" value="KAG2374208.1"/>
    <property type="molecule type" value="Genomic_DNA"/>
</dbReference>
<gene>
    <name evidence="2" type="ORF">C9374_011045</name>
</gene>
<organism evidence="2 3">
    <name type="scientific">Naegleria lovaniensis</name>
    <name type="common">Amoeba</name>
    <dbReference type="NCBI Taxonomy" id="51637"/>
    <lineage>
        <taxon>Eukaryota</taxon>
        <taxon>Discoba</taxon>
        <taxon>Heterolobosea</taxon>
        <taxon>Tetramitia</taxon>
        <taxon>Eutetramitia</taxon>
        <taxon>Vahlkampfiidae</taxon>
        <taxon>Naegleria</taxon>
    </lineage>
</organism>
<evidence type="ECO:0000313" key="3">
    <source>
        <dbReference type="Proteomes" id="UP000816034"/>
    </source>
</evidence>